<organism evidence="9 10">
    <name type="scientific">Vitis rotundifolia</name>
    <name type="common">Muscadine grape</name>
    <dbReference type="NCBI Taxonomy" id="103349"/>
    <lineage>
        <taxon>Eukaryota</taxon>
        <taxon>Viridiplantae</taxon>
        <taxon>Streptophyta</taxon>
        <taxon>Embryophyta</taxon>
        <taxon>Tracheophyta</taxon>
        <taxon>Spermatophyta</taxon>
        <taxon>Magnoliopsida</taxon>
        <taxon>eudicotyledons</taxon>
        <taxon>Gunneridae</taxon>
        <taxon>Pentapetalae</taxon>
        <taxon>rosids</taxon>
        <taxon>Vitales</taxon>
        <taxon>Vitaceae</taxon>
        <taxon>Viteae</taxon>
        <taxon>Vitis</taxon>
    </lineage>
</organism>
<dbReference type="InterPro" id="IPR002487">
    <property type="entry name" value="TF_Kbox"/>
</dbReference>
<evidence type="ECO:0000313" key="9">
    <source>
        <dbReference type="EMBL" id="KAJ9706684.1"/>
    </source>
</evidence>
<evidence type="ECO:0000259" key="7">
    <source>
        <dbReference type="PROSITE" id="PS50066"/>
    </source>
</evidence>
<dbReference type="GO" id="GO:0045944">
    <property type="term" value="P:positive regulation of transcription by RNA polymerase II"/>
    <property type="evidence" value="ECO:0007669"/>
    <property type="project" value="InterPro"/>
</dbReference>
<evidence type="ECO:0000256" key="1">
    <source>
        <dbReference type="ARBA" id="ARBA00004123"/>
    </source>
</evidence>
<gene>
    <name evidence="9" type="ORF">PVL29_001921</name>
</gene>
<dbReference type="GO" id="GO:0005634">
    <property type="term" value="C:nucleus"/>
    <property type="evidence" value="ECO:0007669"/>
    <property type="project" value="UniProtKB-SubCell"/>
</dbReference>
<dbReference type="PROSITE" id="PS00350">
    <property type="entry name" value="MADS_BOX_1"/>
    <property type="match status" value="1"/>
</dbReference>
<evidence type="ECO:0000256" key="3">
    <source>
        <dbReference type="ARBA" id="ARBA00023125"/>
    </source>
</evidence>
<comment type="caution">
    <text evidence="9">The sequence shown here is derived from an EMBL/GenBank/DDBJ whole genome shotgun (WGS) entry which is preliminary data.</text>
</comment>
<evidence type="ECO:0000256" key="4">
    <source>
        <dbReference type="ARBA" id="ARBA00023163"/>
    </source>
</evidence>
<proteinExistence type="predicted"/>
<keyword evidence="4" id="KW-0804">Transcription</keyword>
<dbReference type="CDD" id="cd00265">
    <property type="entry name" value="MADS_MEF2_like"/>
    <property type="match status" value="1"/>
</dbReference>
<dbReference type="SMART" id="SM00432">
    <property type="entry name" value="MADS"/>
    <property type="match status" value="1"/>
</dbReference>
<dbReference type="PRINTS" id="PR00404">
    <property type="entry name" value="MADSDOMAIN"/>
</dbReference>
<feature type="domain" description="MADS-box" evidence="7">
    <location>
        <begin position="38"/>
        <end position="98"/>
    </location>
</feature>
<name>A0AA39AGB6_VITRO</name>
<dbReference type="PROSITE" id="PS51297">
    <property type="entry name" value="K_BOX"/>
    <property type="match status" value="1"/>
</dbReference>
<dbReference type="GO" id="GO:0000977">
    <property type="term" value="F:RNA polymerase II transcription regulatory region sequence-specific DNA binding"/>
    <property type="evidence" value="ECO:0007669"/>
    <property type="project" value="InterPro"/>
</dbReference>
<comment type="subcellular location">
    <subcellularLocation>
        <location evidence="1">Nucleus</location>
    </subcellularLocation>
</comment>
<accession>A0AA39AGB6</accession>
<keyword evidence="6" id="KW-0175">Coiled coil</keyword>
<dbReference type="PANTHER" id="PTHR48019">
    <property type="entry name" value="SERUM RESPONSE FACTOR HOMOLOG"/>
    <property type="match status" value="1"/>
</dbReference>
<dbReference type="GO" id="GO:0003700">
    <property type="term" value="F:DNA-binding transcription factor activity"/>
    <property type="evidence" value="ECO:0007669"/>
    <property type="project" value="InterPro"/>
</dbReference>
<feature type="coiled-coil region" evidence="6">
    <location>
        <begin position="159"/>
        <end position="208"/>
    </location>
</feature>
<dbReference type="InterPro" id="IPR050142">
    <property type="entry name" value="MADS-box/MEF2_TF"/>
</dbReference>
<dbReference type="GO" id="GO:0009908">
    <property type="term" value="P:flower development"/>
    <property type="evidence" value="ECO:0007669"/>
    <property type="project" value="UniProtKB-ARBA"/>
</dbReference>
<keyword evidence="2" id="KW-0805">Transcription regulation</keyword>
<evidence type="ECO:0000259" key="8">
    <source>
        <dbReference type="PROSITE" id="PS51297"/>
    </source>
</evidence>
<keyword evidence="10" id="KW-1185">Reference proteome</keyword>
<dbReference type="EMBL" id="JARBHA010000002">
    <property type="protein sequence ID" value="KAJ9706684.1"/>
    <property type="molecule type" value="Genomic_DNA"/>
</dbReference>
<evidence type="ECO:0000256" key="2">
    <source>
        <dbReference type="ARBA" id="ARBA00023015"/>
    </source>
</evidence>
<keyword evidence="3" id="KW-0238">DNA-binding</keyword>
<reference evidence="9 10" key="1">
    <citation type="journal article" date="2023" name="BMC Biotechnol.">
        <title>Vitis rotundifolia cv Carlos genome sequencing.</title>
        <authorList>
            <person name="Huff M."/>
            <person name="Hulse-Kemp A."/>
            <person name="Scheffler B."/>
            <person name="Youngblood R."/>
            <person name="Simpson S."/>
            <person name="Babiker E."/>
            <person name="Staton M."/>
        </authorList>
    </citation>
    <scope>NUCLEOTIDE SEQUENCE [LARGE SCALE GENOMIC DNA]</scope>
    <source>
        <tissue evidence="9">Leaf</tissue>
    </source>
</reference>
<dbReference type="FunFam" id="3.40.1810.10:FF:000030">
    <property type="entry name" value="Agamous-like MADS-box protein AGL13"/>
    <property type="match status" value="1"/>
</dbReference>
<keyword evidence="5" id="KW-0539">Nucleus</keyword>
<dbReference type="InterPro" id="IPR036879">
    <property type="entry name" value="TF_MADSbox_sf"/>
</dbReference>
<protein>
    <submittedName>
        <fullName evidence="9">Uncharacterized protein</fullName>
    </submittedName>
</protein>
<feature type="domain" description="K-box" evidence="8">
    <location>
        <begin position="125"/>
        <end position="215"/>
    </location>
</feature>
<dbReference type="PROSITE" id="PS50066">
    <property type="entry name" value="MADS_BOX_2"/>
    <property type="match status" value="1"/>
</dbReference>
<dbReference type="Proteomes" id="UP001168098">
    <property type="component" value="Unassembled WGS sequence"/>
</dbReference>
<dbReference type="InterPro" id="IPR033896">
    <property type="entry name" value="MEF2-like_N"/>
</dbReference>
<evidence type="ECO:0000313" key="10">
    <source>
        <dbReference type="Proteomes" id="UP001168098"/>
    </source>
</evidence>
<dbReference type="SUPFAM" id="SSF55455">
    <property type="entry name" value="SRF-like"/>
    <property type="match status" value="1"/>
</dbReference>
<dbReference type="Pfam" id="PF01486">
    <property type="entry name" value="K-box"/>
    <property type="match status" value="1"/>
</dbReference>
<dbReference type="InterPro" id="IPR002100">
    <property type="entry name" value="TF_MADSbox"/>
</dbReference>
<dbReference type="Gene3D" id="3.40.1810.10">
    <property type="entry name" value="Transcription factor, MADS-box"/>
    <property type="match status" value="1"/>
</dbReference>
<sequence>MSLLFFQFWLQRDAYPDISSIFRIQTLVVPFVLEGATMVRGKTQMKRIENAASRQVTFSKRRSGLLKKAFELSVLCDAEVALIIFSPRGKVFEFSSSSINKTIERYQSKAKGLGISKRGVQENEQHHMEGETVDLAKKIEFLEVSKRRLLGECLDSCSIEELQQIENELEQSLSNIRIQKNHLCKGHIERLKEQERILGEENARLRGKVRSHLVSFSCIVMHLEGSIIHAPENQIISINPCFESKQQPVILSLKLLGNQL</sequence>
<evidence type="ECO:0000256" key="5">
    <source>
        <dbReference type="ARBA" id="ARBA00023242"/>
    </source>
</evidence>
<dbReference type="AlphaFoldDB" id="A0AA39AGB6"/>
<dbReference type="GO" id="GO:0046983">
    <property type="term" value="F:protein dimerization activity"/>
    <property type="evidence" value="ECO:0007669"/>
    <property type="project" value="InterPro"/>
</dbReference>
<dbReference type="Pfam" id="PF00319">
    <property type="entry name" value="SRF-TF"/>
    <property type="match status" value="1"/>
</dbReference>
<dbReference type="GO" id="GO:0099402">
    <property type="term" value="P:plant organ development"/>
    <property type="evidence" value="ECO:0007669"/>
    <property type="project" value="UniProtKB-ARBA"/>
</dbReference>
<evidence type="ECO:0000256" key="6">
    <source>
        <dbReference type="SAM" id="Coils"/>
    </source>
</evidence>